<proteinExistence type="predicted"/>
<feature type="compositionally biased region" description="Low complexity" evidence="1">
    <location>
        <begin position="730"/>
        <end position="751"/>
    </location>
</feature>
<reference evidence="2 3" key="1">
    <citation type="journal article" date="2013" name="Nat. Genet.">
        <title>The genome of the hydatid tapeworm Echinococcus granulosus.</title>
        <authorList>
            <person name="Zheng H."/>
            <person name="Zhang W."/>
            <person name="Zhang L."/>
            <person name="Zhang Z."/>
            <person name="Li J."/>
            <person name="Lu G."/>
            <person name="Zhu Y."/>
            <person name="Wang Y."/>
            <person name="Huang Y."/>
            <person name="Liu J."/>
            <person name="Kang H."/>
            <person name="Chen J."/>
            <person name="Wang L."/>
            <person name="Chen A."/>
            <person name="Yu S."/>
            <person name="Gao Z."/>
            <person name="Jin L."/>
            <person name="Gu W."/>
            <person name="Wang Z."/>
            <person name="Zhao L."/>
            <person name="Shi B."/>
            <person name="Wen H."/>
            <person name="Lin R."/>
            <person name="Jones M.K."/>
            <person name="Brejova B."/>
            <person name="Vinar T."/>
            <person name="Zhao G."/>
            <person name="McManus D.P."/>
            <person name="Chen Z."/>
            <person name="Zhou Y."/>
            <person name="Wang S."/>
        </authorList>
    </citation>
    <scope>NUCLEOTIDE SEQUENCE [LARGE SCALE GENOMIC DNA]</scope>
</reference>
<feature type="compositionally biased region" description="Pro residues" evidence="1">
    <location>
        <begin position="980"/>
        <end position="1000"/>
    </location>
</feature>
<dbReference type="CTD" id="36339411"/>
<dbReference type="InterPro" id="IPR010405">
    <property type="entry name" value="COBRA1"/>
</dbReference>
<sequence length="1080" mass="117726">MDNDGKKPFAFPVMKKSIEELFMNGTTSKEDIERFQEKYWEQMVPNFSQALKILDLHDVSRHSVLWNINDRLLEAVKSRILAKAAEGGDDKKHQKLWQKLIRTGMIYIHHPYMRSAIMMVLGQMNSIKSRYVSLIVDNNYLYKDAPLPVLRHIWMTNQKKFKEEIMNVLNAYQNAMSEALLDSLLASVTSANADTLPILYWPQRRRRKDLSLIKIVEMIGENENLYEKALEILREESVKYQQLIEKSATRRTVSTSECIKKLTDSKAGKGGSQKKEESVTFHHIFISPALLPAPQSLAAALLCTLRFDLLMSFIEAKLDRICVTDPIHHFVWCMDACIKSKRIDRRHANELAAHLNRHHRRHSIHLSLSSEIGLDQDTSEDWAPNLDERGGRKKSMRTQRAGEKRALEEVEVDSDDGPSKSDQGVLAFQRFARFWNLMPYFRDIQIVCRDPWVVYTVCSSLLRVVITGLYDDKSPKSIPEVPFLVHLLMRGLESDLCLPEVVLNKEISKSEPKNKRSRKHVVHEESPTPPPQSKLDPATVLITQVLPAAAQLHLTTWRSQVCEEIRSIANRIWPKSGAGGSDSSSHLRPSATWQRRLDAAQPINVAISPAYLAHPVGHFFLQYHALFALERREWTVLRALLKAAAGAAQARPSKAPRSSKCVSSSPMPASLNQLTIGFRWRPDCLQAISLGIASLPVSSDDSTTGSGASVPSTPATSDGGSGSGFMSEKSSAGATDPSPASSTTGATSPLPSATAVSTIANNASFSTVTRAELASLLRTSLPLQSDLQLLVLAQCARLVPATPSTPTTPGSTGAVTPMPNFFSTTEMGVSTNVAPRSVSEKERLLNALSRHVEYPPQESSSGAGEDHSVVSPPLTPTGFKSSNAKVVEALETLRRELERSTSAGTISMMGTSKLASGMSATPLSPLSGGGTMSQQQCGMALPSRLMPPPMRFVPRSGGARYVAGMNTFPMATPLTNPGLSMPPPPSPLAPPPGRLLPSPPLADYRPPSPGVDASSAVAGSGSTGSSYPTYATPMGTDMGEGGCGLGSYSVSLSPTGDLRRYAAPMESHSPSSPPQPPASP</sequence>
<feature type="compositionally biased region" description="Low complexity" evidence="1">
    <location>
        <begin position="701"/>
        <end position="710"/>
    </location>
</feature>
<dbReference type="OMA" id="YIHHPYM"/>
<dbReference type="Pfam" id="PF06209">
    <property type="entry name" value="COBRA1"/>
    <property type="match status" value="2"/>
</dbReference>
<feature type="region of interest" description="Disordered" evidence="1">
    <location>
        <begin position="648"/>
        <end position="667"/>
    </location>
</feature>
<dbReference type="PANTHER" id="PTHR13503:SF3">
    <property type="entry name" value="NEGATIVE ELONGATION FACTOR B"/>
    <property type="match status" value="1"/>
</dbReference>
<gene>
    <name evidence="2" type="ORF">EGR_03696</name>
</gene>
<accession>W6UJU8</accession>
<keyword evidence="3" id="KW-1185">Reference proteome</keyword>
<dbReference type="AlphaFoldDB" id="W6UJU8"/>
<feature type="region of interest" description="Disordered" evidence="1">
    <location>
        <begin position="379"/>
        <end position="421"/>
    </location>
</feature>
<dbReference type="RefSeq" id="XP_024352602.1">
    <property type="nucleotide sequence ID" value="XM_024492945.1"/>
</dbReference>
<protein>
    <submittedName>
        <fullName evidence="2">Negative elongation factor B</fullName>
    </submittedName>
</protein>
<organism evidence="2 3">
    <name type="scientific">Echinococcus granulosus</name>
    <name type="common">Hydatid tapeworm</name>
    <dbReference type="NCBI Taxonomy" id="6210"/>
    <lineage>
        <taxon>Eukaryota</taxon>
        <taxon>Metazoa</taxon>
        <taxon>Spiralia</taxon>
        <taxon>Lophotrochozoa</taxon>
        <taxon>Platyhelminthes</taxon>
        <taxon>Cestoda</taxon>
        <taxon>Eucestoda</taxon>
        <taxon>Cyclophyllidea</taxon>
        <taxon>Taeniidae</taxon>
        <taxon>Echinococcus</taxon>
        <taxon>Echinococcus granulosus group</taxon>
    </lineage>
</organism>
<keyword evidence="2" id="KW-0251">Elongation factor</keyword>
<evidence type="ECO:0000313" key="2">
    <source>
        <dbReference type="EMBL" id="EUB61406.1"/>
    </source>
</evidence>
<dbReference type="OrthoDB" id="5548359at2759"/>
<feature type="region of interest" description="Disordered" evidence="1">
    <location>
        <begin position="509"/>
        <end position="535"/>
    </location>
</feature>
<evidence type="ECO:0000313" key="3">
    <source>
        <dbReference type="Proteomes" id="UP000019149"/>
    </source>
</evidence>
<feature type="compositionally biased region" description="Pro residues" evidence="1">
    <location>
        <begin position="1071"/>
        <end position="1080"/>
    </location>
</feature>
<keyword evidence="2" id="KW-0648">Protein biosynthesis</keyword>
<feature type="region of interest" description="Disordered" evidence="1">
    <location>
        <begin position="976"/>
        <end position="1026"/>
    </location>
</feature>
<dbReference type="GO" id="GO:0045892">
    <property type="term" value="P:negative regulation of DNA-templated transcription"/>
    <property type="evidence" value="ECO:0007669"/>
    <property type="project" value="InterPro"/>
</dbReference>
<dbReference type="STRING" id="6210.W6UJU8"/>
<dbReference type="Proteomes" id="UP000019149">
    <property type="component" value="Unassembled WGS sequence"/>
</dbReference>
<dbReference type="GO" id="GO:0005634">
    <property type="term" value="C:nucleus"/>
    <property type="evidence" value="ECO:0007669"/>
    <property type="project" value="InterPro"/>
</dbReference>
<dbReference type="GeneID" id="36339411"/>
<dbReference type="GO" id="GO:0003746">
    <property type="term" value="F:translation elongation factor activity"/>
    <property type="evidence" value="ECO:0007669"/>
    <property type="project" value="UniProtKB-KW"/>
</dbReference>
<dbReference type="PANTHER" id="PTHR13503">
    <property type="entry name" value="NEGATIVE ELONGATION FACTOR COMPLEX MEMBER B"/>
    <property type="match status" value="1"/>
</dbReference>
<evidence type="ECO:0000256" key="1">
    <source>
        <dbReference type="SAM" id="MobiDB-lite"/>
    </source>
</evidence>
<feature type="region of interest" description="Disordered" evidence="1">
    <location>
        <begin position="701"/>
        <end position="751"/>
    </location>
</feature>
<name>W6UJU8_ECHGR</name>
<feature type="region of interest" description="Disordered" evidence="1">
    <location>
        <begin position="1039"/>
        <end position="1080"/>
    </location>
</feature>
<feature type="compositionally biased region" description="Low complexity" evidence="1">
    <location>
        <begin position="1010"/>
        <end position="1026"/>
    </location>
</feature>
<dbReference type="KEGG" id="egl:EGR_03696"/>
<comment type="caution">
    <text evidence="2">The sequence shown here is derived from an EMBL/GenBank/DDBJ whole genome shotgun (WGS) entry which is preliminary data.</text>
</comment>
<feature type="region of interest" description="Disordered" evidence="1">
    <location>
        <begin position="853"/>
        <end position="880"/>
    </location>
</feature>
<dbReference type="EMBL" id="APAU02000020">
    <property type="protein sequence ID" value="EUB61406.1"/>
    <property type="molecule type" value="Genomic_DNA"/>
</dbReference>